<dbReference type="Gene3D" id="3.40.50.10540">
    <property type="entry name" value="Crotonobetainyl-coa:carnitine coa-transferase, domain 1"/>
    <property type="match status" value="2"/>
</dbReference>
<sequence>HVQRARELFKTRTAQEWEDLVAEAGSECAVCRTSTEWFDHPQARESNMVIEVGDPVYGPMLQPGINARLSGTPGEVRRPAPKPDQHRVEVLSELETRPRPVSSSLISTMRSALEGVRVLDLCIILAGPTCGRTLAEFGADVIKIDNPARGGFVQSHNDVNRGKRSILLDLKSGEGRDIFWQLVDTADVVAQNYRAGKLEKLGLGYEDVRKRKPDIVYASLNAYGHLGPWATRPGHEQFAQATTGMQRRFGGDGQPSLQPNPVNDYGTGFMGAYSVALALLHRQRTGEGQHVDSALAYTAMTLQSPFMQRYEGKQWDETRGQDALGSGPLHRAYQARDGWVFIGAKAADLPRLASVEGLNGGGIASLSGTALEQALAQQFLTNTVDHWVSQCIAAGIGAHRCILDLPELMHDPWVADHELSATREHDEIGLVTTCGPAPRLSATPVRIGRPAPKPGSDAADILAEIGLEHRLDELIASGVIRLDGVAAG</sequence>
<protein>
    <recommendedName>
        <fullName evidence="3">CoA transferase</fullName>
    </recommendedName>
</protein>
<feature type="non-terminal residue" evidence="1">
    <location>
        <position position="1"/>
    </location>
</feature>
<evidence type="ECO:0008006" key="3">
    <source>
        <dbReference type="Google" id="ProtNLM"/>
    </source>
</evidence>
<dbReference type="GO" id="GO:0003824">
    <property type="term" value="F:catalytic activity"/>
    <property type="evidence" value="ECO:0007669"/>
    <property type="project" value="InterPro"/>
</dbReference>
<dbReference type="AlphaFoldDB" id="W4MB83"/>
<evidence type="ECO:0000313" key="2">
    <source>
        <dbReference type="Proteomes" id="UP000019140"/>
    </source>
</evidence>
<name>W4MB83_9BACT</name>
<evidence type="ECO:0000313" key="1">
    <source>
        <dbReference type="EMBL" id="ETX07463.1"/>
    </source>
</evidence>
<dbReference type="InterPro" id="IPR050509">
    <property type="entry name" value="CoA-transferase_III"/>
</dbReference>
<dbReference type="InterPro" id="IPR023606">
    <property type="entry name" value="CoA-Trfase_III_dom_1_sf"/>
</dbReference>
<keyword evidence="2" id="KW-1185">Reference proteome</keyword>
<dbReference type="Proteomes" id="UP000019140">
    <property type="component" value="Unassembled WGS sequence"/>
</dbReference>
<dbReference type="HOGENOM" id="CLU_558424_0_0_7"/>
<dbReference type="InterPro" id="IPR003673">
    <property type="entry name" value="CoA-Trfase_fam_III"/>
</dbReference>
<dbReference type="PANTHER" id="PTHR48228:SF7">
    <property type="entry name" value="FATTY ACYL-COA TRANSFERASE RV3272-RELATED"/>
    <property type="match status" value="1"/>
</dbReference>
<reference evidence="1 2" key="1">
    <citation type="journal article" date="2014" name="Nature">
        <title>An environmental bacterial taxon with a large and distinct metabolic repertoire.</title>
        <authorList>
            <person name="Wilson M.C."/>
            <person name="Mori T."/>
            <person name="Ruckert C."/>
            <person name="Uria A.R."/>
            <person name="Helf M.J."/>
            <person name="Takada K."/>
            <person name="Gernert C."/>
            <person name="Steffens U.A."/>
            <person name="Heycke N."/>
            <person name="Schmitt S."/>
            <person name="Rinke C."/>
            <person name="Helfrich E.J."/>
            <person name="Brachmann A.O."/>
            <person name="Gurgui C."/>
            <person name="Wakimoto T."/>
            <person name="Kracht M."/>
            <person name="Crusemann M."/>
            <person name="Hentschel U."/>
            <person name="Abe I."/>
            <person name="Matsunaga S."/>
            <person name="Kalinowski J."/>
            <person name="Takeyama H."/>
            <person name="Piel J."/>
        </authorList>
    </citation>
    <scope>NUCLEOTIDE SEQUENCE [LARGE SCALE GENOMIC DNA]</scope>
    <source>
        <strain evidence="2">TSY2</strain>
    </source>
</reference>
<dbReference type="PANTHER" id="PTHR48228">
    <property type="entry name" value="SUCCINYL-COA--D-CITRAMALATE COA-TRANSFERASE"/>
    <property type="match status" value="1"/>
</dbReference>
<organism evidence="1 2">
    <name type="scientific">Candidatus Entotheonella gemina</name>
    <dbReference type="NCBI Taxonomy" id="1429439"/>
    <lineage>
        <taxon>Bacteria</taxon>
        <taxon>Pseudomonadati</taxon>
        <taxon>Nitrospinota/Tectimicrobiota group</taxon>
        <taxon>Candidatus Tectimicrobiota</taxon>
        <taxon>Candidatus Entotheonellia</taxon>
        <taxon>Candidatus Entotheonellales</taxon>
        <taxon>Candidatus Entotheonellaceae</taxon>
        <taxon>Candidatus Entotheonella</taxon>
    </lineage>
</organism>
<accession>W4MB83</accession>
<gene>
    <name evidence="1" type="ORF">ETSY2_11055</name>
</gene>
<dbReference type="EMBL" id="AZHX01000447">
    <property type="protein sequence ID" value="ETX07463.1"/>
    <property type="molecule type" value="Genomic_DNA"/>
</dbReference>
<comment type="caution">
    <text evidence="1">The sequence shown here is derived from an EMBL/GenBank/DDBJ whole genome shotgun (WGS) entry which is preliminary data.</text>
</comment>
<dbReference type="InterPro" id="IPR044855">
    <property type="entry name" value="CoA-Trfase_III_dom3_sf"/>
</dbReference>
<dbReference type="SUPFAM" id="SSF89796">
    <property type="entry name" value="CoA-transferase family III (CaiB/BaiF)"/>
    <property type="match status" value="2"/>
</dbReference>
<proteinExistence type="predicted"/>
<dbReference type="Pfam" id="PF02515">
    <property type="entry name" value="CoA_transf_3"/>
    <property type="match status" value="2"/>
</dbReference>
<dbReference type="Gene3D" id="3.30.1540.10">
    <property type="entry name" value="formyl-coa transferase, domain 3"/>
    <property type="match status" value="1"/>
</dbReference>